<proteinExistence type="inferred from homology"/>
<dbReference type="InterPro" id="IPR057326">
    <property type="entry name" value="KR_dom"/>
</dbReference>
<comment type="caution">
    <text evidence="4">The sequence shown here is derived from an EMBL/GenBank/DDBJ whole genome shotgun (WGS) entry which is preliminary data.</text>
</comment>
<dbReference type="RefSeq" id="WP_065987248.1">
    <property type="nucleotide sequence ID" value="NZ_MDEN01000054.1"/>
</dbReference>
<dbReference type="Gene3D" id="3.40.50.720">
    <property type="entry name" value="NAD(P)-binding Rossmann-like Domain"/>
    <property type="match status" value="1"/>
</dbReference>
<dbReference type="PRINTS" id="PR00080">
    <property type="entry name" value="SDRFAMILY"/>
</dbReference>
<keyword evidence="2" id="KW-0560">Oxidoreductase</keyword>
<dbReference type="AlphaFoldDB" id="A0A1C2ECJ4"/>
<dbReference type="FunFam" id="3.40.50.720:FF:000084">
    <property type="entry name" value="Short-chain dehydrogenase reductase"/>
    <property type="match status" value="1"/>
</dbReference>
<dbReference type="GO" id="GO:0016491">
    <property type="term" value="F:oxidoreductase activity"/>
    <property type="evidence" value="ECO:0007669"/>
    <property type="project" value="UniProtKB-KW"/>
</dbReference>
<dbReference type="Proteomes" id="UP000095143">
    <property type="component" value="Unassembled WGS sequence"/>
</dbReference>
<evidence type="ECO:0000256" key="1">
    <source>
        <dbReference type="ARBA" id="ARBA00006484"/>
    </source>
</evidence>
<comment type="similarity">
    <text evidence="1">Belongs to the short-chain dehydrogenases/reductases (SDR) family.</text>
</comment>
<dbReference type="InterPro" id="IPR036291">
    <property type="entry name" value="NAD(P)-bd_dom_sf"/>
</dbReference>
<dbReference type="PRINTS" id="PR00081">
    <property type="entry name" value="GDHRDH"/>
</dbReference>
<dbReference type="EMBL" id="MDEN01000054">
    <property type="protein sequence ID" value="OCX24561.1"/>
    <property type="molecule type" value="Genomic_DNA"/>
</dbReference>
<feature type="domain" description="Ketoreductase" evidence="3">
    <location>
        <begin position="11"/>
        <end position="188"/>
    </location>
</feature>
<name>A0A1C2ECJ4_9PSED</name>
<reference evidence="4 5" key="1">
    <citation type="submission" date="2016-08" db="EMBL/GenBank/DDBJ databases">
        <title>Whole genome sequence of Pseudomonas graminis strain UASWS1507, a potential biological control agent for agriculture.</title>
        <authorList>
            <person name="Crovadore J."/>
            <person name="Calmin G."/>
            <person name="Chablais R."/>
            <person name="Cochard B."/>
            <person name="Lefort F."/>
        </authorList>
    </citation>
    <scope>NUCLEOTIDE SEQUENCE [LARGE SCALE GENOMIC DNA]</scope>
    <source>
        <strain evidence="4 5">UASWS1507</strain>
    </source>
</reference>
<dbReference type="SUPFAM" id="SSF51735">
    <property type="entry name" value="NAD(P)-binding Rossmann-fold domains"/>
    <property type="match status" value="1"/>
</dbReference>
<protein>
    <submittedName>
        <fullName evidence="4">Oxidoreductase</fullName>
    </submittedName>
</protein>
<evidence type="ECO:0000313" key="4">
    <source>
        <dbReference type="EMBL" id="OCX24561.1"/>
    </source>
</evidence>
<dbReference type="InterPro" id="IPR020904">
    <property type="entry name" value="Sc_DH/Rdtase_CS"/>
</dbReference>
<gene>
    <name evidence="4" type="ORF">BBI10_04850</name>
</gene>
<dbReference type="PANTHER" id="PTHR43477:SF1">
    <property type="entry name" value="DIHYDROANTICAPSIN 7-DEHYDROGENASE"/>
    <property type="match status" value="1"/>
</dbReference>
<dbReference type="PROSITE" id="PS00061">
    <property type="entry name" value="ADH_SHORT"/>
    <property type="match status" value="1"/>
</dbReference>
<evidence type="ECO:0000259" key="3">
    <source>
        <dbReference type="SMART" id="SM00822"/>
    </source>
</evidence>
<evidence type="ECO:0000256" key="2">
    <source>
        <dbReference type="ARBA" id="ARBA00023002"/>
    </source>
</evidence>
<evidence type="ECO:0000313" key="5">
    <source>
        <dbReference type="Proteomes" id="UP000095143"/>
    </source>
</evidence>
<organism evidence="4 5">
    <name type="scientific">Pseudomonas graminis</name>
    <dbReference type="NCBI Taxonomy" id="158627"/>
    <lineage>
        <taxon>Bacteria</taxon>
        <taxon>Pseudomonadati</taxon>
        <taxon>Pseudomonadota</taxon>
        <taxon>Gammaproteobacteria</taxon>
        <taxon>Pseudomonadales</taxon>
        <taxon>Pseudomonadaceae</taxon>
        <taxon>Pseudomonas</taxon>
    </lineage>
</organism>
<sequence length="253" mass="26676">MQSNPFSLDGMSILVTGASSGIGREVAIWLSRQGARIVAVARDTQRLEETLGQLHGEGHSVEVFDFLGGGDVSAWLKGLSRNGSPFDGLVHAAGVQLPLPIRAMGLDHWETIFATNVTSGFSLIKAFRQKGVCRNPSSIVMLSSVMAQVAQPALIGYCASKGAVESMVRAAALELAREGIRVNAIAPGVIKTEMAQKLEGLVGEDAMAAIERKHPLGLGHPLDVAYAVNYLLSPAARWVTGTSLVVDGGYLAE</sequence>
<dbReference type="SMART" id="SM00822">
    <property type="entry name" value="PKS_KR"/>
    <property type="match status" value="1"/>
</dbReference>
<dbReference type="InterPro" id="IPR002347">
    <property type="entry name" value="SDR_fam"/>
</dbReference>
<accession>A0A1C2ECJ4</accession>
<dbReference type="InterPro" id="IPR051122">
    <property type="entry name" value="SDR_DHRS6-like"/>
</dbReference>
<dbReference type="Pfam" id="PF13561">
    <property type="entry name" value="adh_short_C2"/>
    <property type="match status" value="1"/>
</dbReference>
<dbReference type="PANTHER" id="PTHR43477">
    <property type="entry name" value="DIHYDROANTICAPSIN 7-DEHYDROGENASE"/>
    <property type="match status" value="1"/>
</dbReference>
<dbReference type="CDD" id="cd05233">
    <property type="entry name" value="SDR_c"/>
    <property type="match status" value="1"/>
</dbReference>